<dbReference type="GO" id="GO:0005634">
    <property type="term" value="C:nucleus"/>
    <property type="evidence" value="ECO:0007669"/>
    <property type="project" value="UniProtKB-SubCell"/>
</dbReference>
<feature type="region of interest" description="Disordered" evidence="2">
    <location>
        <begin position="1"/>
        <end position="102"/>
    </location>
</feature>
<dbReference type="AlphaFoldDB" id="A0A0D3FCP1"/>
<dbReference type="CDD" id="cd11378">
    <property type="entry name" value="DUF296"/>
    <property type="match status" value="1"/>
</dbReference>
<dbReference type="SUPFAM" id="SSF117856">
    <property type="entry name" value="AF0104/ALDC/Ptd012-like"/>
    <property type="match status" value="1"/>
</dbReference>
<dbReference type="PaxDb" id="65489-OBART03G00380.2"/>
<protein>
    <recommendedName>
        <fullName evidence="1">AT-hook motif nuclear-localized protein</fullName>
    </recommendedName>
</protein>
<sequence>MDESTAYRNLRGPSPFVLAMKTRLAPPPQLSDPPPPPLPAVPPSLLPPLLPPPEKRRRGRPRNCDRLTAPPGFFAPLPPPPPPQPQPPTLPAPHGQGQFGGLQPHLLQIDAGEEIIPKITALSKSNGRVICVLSVLGAVQEATLLLSSGVTSYHKGPLEIIRLFGSILTPNDQGCLRVTLASGDSSVIGGVITGPLKAATPVQVVVASFYSDVYWPNRTPKIIAPYPNSQSTIRNGSTLSSEHVNPGYVSYTAVDQHESSEVDVKPSLGMFNLASLDRHESSEVDVKPSLGMLNLASLKWDEPGQYISNGMYAGNGKVDRK</sequence>
<comment type="domain">
    <text evidence="1">The PPC domain mediates interactions between AHL proteins.</text>
</comment>
<dbReference type="PROSITE" id="PS51742">
    <property type="entry name" value="PPC"/>
    <property type="match status" value="1"/>
</dbReference>
<keyword evidence="1" id="KW-0805">Transcription regulation</keyword>
<reference evidence="4" key="2">
    <citation type="submission" date="2015-03" db="UniProtKB">
        <authorList>
            <consortium name="EnsemblPlants"/>
        </authorList>
    </citation>
    <scope>IDENTIFICATION</scope>
</reference>
<dbReference type="PANTHER" id="PTHR31500">
    <property type="entry name" value="AT-HOOK MOTIF NUCLEAR-LOCALIZED PROTEIN 9"/>
    <property type="match status" value="1"/>
</dbReference>
<evidence type="ECO:0000256" key="1">
    <source>
        <dbReference type="RuleBase" id="RU367031"/>
    </source>
</evidence>
<dbReference type="STRING" id="65489.A0A0D3FCP1"/>
<accession>A0A0D3FCP1</accession>
<dbReference type="InterPro" id="IPR039605">
    <property type="entry name" value="AHL"/>
</dbReference>
<name>A0A0D3FCP1_9ORYZ</name>
<evidence type="ECO:0000256" key="2">
    <source>
        <dbReference type="SAM" id="MobiDB-lite"/>
    </source>
</evidence>
<keyword evidence="5" id="KW-1185">Reference proteome</keyword>
<evidence type="ECO:0000313" key="4">
    <source>
        <dbReference type="EnsemblPlants" id="OBART03G00380.2"/>
    </source>
</evidence>
<dbReference type="GO" id="GO:0003680">
    <property type="term" value="F:minor groove of adenine-thymine-rich DNA binding"/>
    <property type="evidence" value="ECO:0007669"/>
    <property type="project" value="UniProtKB-UniRule"/>
</dbReference>
<comment type="subcellular location">
    <subcellularLocation>
        <location evidence="1">Nucleus</location>
    </subcellularLocation>
</comment>
<proteinExistence type="predicted"/>
<evidence type="ECO:0000259" key="3">
    <source>
        <dbReference type="PROSITE" id="PS51742"/>
    </source>
</evidence>
<organism evidence="4">
    <name type="scientific">Oryza barthii</name>
    <dbReference type="NCBI Taxonomy" id="65489"/>
    <lineage>
        <taxon>Eukaryota</taxon>
        <taxon>Viridiplantae</taxon>
        <taxon>Streptophyta</taxon>
        <taxon>Embryophyta</taxon>
        <taxon>Tracheophyta</taxon>
        <taxon>Spermatophyta</taxon>
        <taxon>Magnoliopsida</taxon>
        <taxon>Liliopsida</taxon>
        <taxon>Poales</taxon>
        <taxon>Poaceae</taxon>
        <taxon>BOP clade</taxon>
        <taxon>Oryzoideae</taxon>
        <taxon>Oryzeae</taxon>
        <taxon>Oryzinae</taxon>
        <taxon>Oryza</taxon>
    </lineage>
</organism>
<dbReference type="EnsemblPlants" id="OBART03G00380.2">
    <property type="protein sequence ID" value="OBART03G00380.2"/>
    <property type="gene ID" value="OBART03G00380"/>
</dbReference>
<keyword evidence="1" id="KW-0804">Transcription</keyword>
<dbReference type="Proteomes" id="UP000026960">
    <property type="component" value="Chromosome 3"/>
</dbReference>
<dbReference type="Gene3D" id="3.30.1330.80">
    <property type="entry name" value="Hypothetical protein, similar to alpha- acetolactate decarboxylase, domain 2"/>
    <property type="match status" value="1"/>
</dbReference>
<keyword evidence="1" id="KW-0238">DNA-binding</keyword>
<dbReference type="Gramene" id="OBART03G00380.2">
    <property type="protein sequence ID" value="OBART03G00380.2"/>
    <property type="gene ID" value="OBART03G00380"/>
</dbReference>
<dbReference type="InterPro" id="IPR005175">
    <property type="entry name" value="PPC_dom"/>
</dbReference>
<feature type="domain" description="PPC" evidence="3">
    <location>
        <begin position="99"/>
        <end position="230"/>
    </location>
</feature>
<dbReference type="PANTHER" id="PTHR31500:SF20">
    <property type="entry name" value="AT-HOOK MOTIF NUCLEAR-LOCALIZED PROTEIN"/>
    <property type="match status" value="1"/>
</dbReference>
<evidence type="ECO:0000313" key="5">
    <source>
        <dbReference type="Proteomes" id="UP000026960"/>
    </source>
</evidence>
<dbReference type="HOGENOM" id="CLU_938041_0_0_1"/>
<feature type="compositionally biased region" description="Pro residues" evidence="2">
    <location>
        <begin position="25"/>
        <end position="52"/>
    </location>
</feature>
<dbReference type="eggNOG" id="ENOG502R3CX">
    <property type="taxonomic scope" value="Eukaryota"/>
</dbReference>
<reference evidence="4" key="1">
    <citation type="journal article" date="2009" name="Rice">
        <title>De Novo Next Generation Sequencing of Plant Genomes.</title>
        <authorList>
            <person name="Rounsley S."/>
            <person name="Marri P.R."/>
            <person name="Yu Y."/>
            <person name="He R."/>
            <person name="Sisneros N."/>
            <person name="Goicoechea J.L."/>
            <person name="Lee S.J."/>
            <person name="Angelova A."/>
            <person name="Kudrna D."/>
            <person name="Luo M."/>
            <person name="Affourtit J."/>
            <person name="Desany B."/>
            <person name="Knight J."/>
            <person name="Niazi F."/>
            <person name="Egholm M."/>
            <person name="Wing R.A."/>
        </authorList>
    </citation>
    <scope>NUCLEOTIDE SEQUENCE [LARGE SCALE GENOMIC DNA]</scope>
    <source>
        <strain evidence="4">cv. IRGC 105608</strain>
    </source>
</reference>
<feature type="compositionally biased region" description="Pro residues" evidence="2">
    <location>
        <begin position="76"/>
        <end position="91"/>
    </location>
</feature>
<comment type="function">
    <text evidence="1">Transcription factor that specifically binds AT-rich DNA sequences related to the nuclear matrix attachment regions (MARs).</text>
</comment>
<dbReference type="Pfam" id="PF03479">
    <property type="entry name" value="PCC"/>
    <property type="match status" value="1"/>
</dbReference>
<keyword evidence="1" id="KW-0539">Nucleus</keyword>